<organism evidence="1 2">
    <name type="scientific">Peronosclerospora sorghi</name>
    <dbReference type="NCBI Taxonomy" id="230839"/>
    <lineage>
        <taxon>Eukaryota</taxon>
        <taxon>Sar</taxon>
        <taxon>Stramenopiles</taxon>
        <taxon>Oomycota</taxon>
        <taxon>Peronosporomycetes</taxon>
        <taxon>Peronosporales</taxon>
        <taxon>Peronosporaceae</taxon>
        <taxon>Peronosclerospora</taxon>
    </lineage>
</organism>
<evidence type="ECO:0000313" key="2">
    <source>
        <dbReference type="Proteomes" id="UP001163321"/>
    </source>
</evidence>
<accession>A0ACC0WD10</accession>
<proteinExistence type="predicted"/>
<dbReference type="EMBL" id="CM047582">
    <property type="protein sequence ID" value="KAI9916003.1"/>
    <property type="molecule type" value="Genomic_DNA"/>
</dbReference>
<evidence type="ECO:0000313" key="1">
    <source>
        <dbReference type="EMBL" id="KAI9916003.1"/>
    </source>
</evidence>
<reference evidence="1 2" key="1">
    <citation type="journal article" date="2022" name="bioRxiv">
        <title>The genome of the oomycete Peronosclerospora sorghi, a cosmopolitan pathogen of maize and sorghum, is inflated with dispersed pseudogenes.</title>
        <authorList>
            <person name="Fletcher K."/>
            <person name="Martin F."/>
            <person name="Isakeit T."/>
            <person name="Cavanaugh K."/>
            <person name="Magill C."/>
            <person name="Michelmore R."/>
        </authorList>
    </citation>
    <scope>NUCLEOTIDE SEQUENCE [LARGE SCALE GENOMIC DNA]</scope>
    <source>
        <strain evidence="1">P6</strain>
    </source>
</reference>
<dbReference type="Proteomes" id="UP001163321">
    <property type="component" value="Chromosome 3"/>
</dbReference>
<keyword evidence="2" id="KW-1185">Reference proteome</keyword>
<name>A0ACC0WD10_9STRA</name>
<comment type="caution">
    <text evidence="1">The sequence shown here is derived from an EMBL/GenBank/DDBJ whole genome shotgun (WGS) entry which is preliminary data.</text>
</comment>
<gene>
    <name evidence="1" type="ORF">PsorP6_006924</name>
</gene>
<protein>
    <submittedName>
        <fullName evidence="1">Uncharacterized protein</fullName>
    </submittedName>
</protein>
<sequence>MLGYEDNPEANDNIFTDGGFIRTGDIGYIDDDGLSSTAQKNSLTPAKLEDVLNLHPAVSDCCCVVRSKNKMGEEIPKAFVVLKHPDSPGRPTAQEIMDYMAEHVAFFKKVREDRWARRKKGIDWQ</sequence>